<dbReference type="Proteomes" id="UP000821865">
    <property type="component" value="Chromosome 5"/>
</dbReference>
<proteinExistence type="predicted"/>
<accession>A0ACB8CTK7</accession>
<name>A0ACB8CTK7_DERSI</name>
<evidence type="ECO:0000313" key="1">
    <source>
        <dbReference type="EMBL" id="KAH7950415.1"/>
    </source>
</evidence>
<organism evidence="1 2">
    <name type="scientific">Dermacentor silvarum</name>
    <name type="common">Tick</name>
    <dbReference type="NCBI Taxonomy" id="543639"/>
    <lineage>
        <taxon>Eukaryota</taxon>
        <taxon>Metazoa</taxon>
        <taxon>Ecdysozoa</taxon>
        <taxon>Arthropoda</taxon>
        <taxon>Chelicerata</taxon>
        <taxon>Arachnida</taxon>
        <taxon>Acari</taxon>
        <taxon>Parasitiformes</taxon>
        <taxon>Ixodida</taxon>
        <taxon>Ixodoidea</taxon>
        <taxon>Ixodidae</taxon>
        <taxon>Rhipicephalinae</taxon>
        <taxon>Dermacentor</taxon>
    </lineage>
</organism>
<dbReference type="EMBL" id="CM023474">
    <property type="protein sequence ID" value="KAH7950415.1"/>
    <property type="molecule type" value="Genomic_DNA"/>
</dbReference>
<evidence type="ECO:0000313" key="2">
    <source>
        <dbReference type="Proteomes" id="UP000821865"/>
    </source>
</evidence>
<reference evidence="1" key="1">
    <citation type="submission" date="2020-05" db="EMBL/GenBank/DDBJ databases">
        <title>Large-scale comparative analyses of tick genomes elucidate their genetic diversity and vector capacities.</title>
        <authorList>
            <person name="Jia N."/>
            <person name="Wang J."/>
            <person name="Shi W."/>
            <person name="Du L."/>
            <person name="Sun Y."/>
            <person name="Zhan W."/>
            <person name="Jiang J."/>
            <person name="Wang Q."/>
            <person name="Zhang B."/>
            <person name="Ji P."/>
            <person name="Sakyi L.B."/>
            <person name="Cui X."/>
            <person name="Yuan T."/>
            <person name="Jiang B."/>
            <person name="Yang W."/>
            <person name="Lam T.T.-Y."/>
            <person name="Chang Q."/>
            <person name="Ding S."/>
            <person name="Wang X."/>
            <person name="Zhu J."/>
            <person name="Ruan X."/>
            <person name="Zhao L."/>
            <person name="Wei J."/>
            <person name="Que T."/>
            <person name="Du C."/>
            <person name="Cheng J."/>
            <person name="Dai P."/>
            <person name="Han X."/>
            <person name="Huang E."/>
            <person name="Gao Y."/>
            <person name="Liu J."/>
            <person name="Shao H."/>
            <person name="Ye R."/>
            <person name="Li L."/>
            <person name="Wei W."/>
            <person name="Wang X."/>
            <person name="Wang C."/>
            <person name="Yang T."/>
            <person name="Huo Q."/>
            <person name="Li W."/>
            <person name="Guo W."/>
            <person name="Chen H."/>
            <person name="Zhou L."/>
            <person name="Ni X."/>
            <person name="Tian J."/>
            <person name="Zhou Y."/>
            <person name="Sheng Y."/>
            <person name="Liu T."/>
            <person name="Pan Y."/>
            <person name="Xia L."/>
            <person name="Li J."/>
            <person name="Zhao F."/>
            <person name="Cao W."/>
        </authorList>
    </citation>
    <scope>NUCLEOTIDE SEQUENCE</scope>
    <source>
        <strain evidence="1">Dsil-2018</strain>
    </source>
</reference>
<protein>
    <submittedName>
        <fullName evidence="1">Uncharacterized protein</fullName>
    </submittedName>
</protein>
<keyword evidence="2" id="KW-1185">Reference proteome</keyword>
<sequence length="506" mass="56881">MQRPASLVTPFLSYVVWRCITGLQTSTKYLNVIFDTLNDCRKFCPPRFGSISSNQRAHRGYTESKGALKHRGAGLRLFTSGHLQKLVFSTEDTAETIVKAQVLPSMTTRTAYSVGVKLLKCDGEVVSGNCSCVAGKGGVCKHVCCVLYGLMHIAQHDLTEVPDAVACTEGERQWYNPRDPKKVAEQFEQIVFSKDTTERISEAPRHHKKRAAYSSLRSEDQKLSTVSLINLHGKLKDSKLDCFADVLEANDFLPAKQRKVESPDPEDVSRLPVRWLERAKQGNALLPYTEEEVAAVEAATRLQSACLLWHRYREGVITASIAHRVHTWVRTCQTKMGPHDARPLTAAVMGAKKGRATFAMKRGLLCEPEARQAFRDQNDSHVELQVIETGLFLSRHHTFLGASPDGLVKCKCCPPRLLEIKVPLKVQDFARTQLHAGELKRSSRYYTQMQVQMGVTGLDTCVLFVYSKEECLQSVVPFEKSFFDEFVKRCEFFTTMYLLPHIASNC</sequence>
<gene>
    <name evidence="1" type="ORF">HPB49_023792</name>
</gene>
<comment type="caution">
    <text evidence="1">The sequence shown here is derived from an EMBL/GenBank/DDBJ whole genome shotgun (WGS) entry which is preliminary data.</text>
</comment>